<protein>
    <submittedName>
        <fullName evidence="2">Uncharacterized protein</fullName>
    </submittedName>
</protein>
<accession>A0A7W8DKB7</accession>
<dbReference type="AlphaFoldDB" id="A0A7W8DKB7"/>
<dbReference type="Proteomes" id="UP000590740">
    <property type="component" value="Unassembled WGS sequence"/>
</dbReference>
<sequence>MKPNPAILLLILLSLGGAAALYLAGMKPEATPPIAVKAEPAKKSTPVGKRDVPVEEVALVEDLKKQIVLLEGQIEYLQGQNDVLKDENAQLIQKLGMLGVKDAQKMTATPVKDEDVAPDFVGMGLDMMKMRKLHALPLVTTKVSQEEVEAVILVWLKRQQPNDEAKKLARGLATLGWIPEAVDPLPLRAALLARQLGGWYDAESETMFTIDPTTASGPEVTANEPMGIAFGQLLREYGSTLFQPQHGPLKTDMRLARESLIAGDAGLTRFLFSLQNPAAAPKDELPSEDPDHPLNQVPMPAYLRELALFPFSRGFEFAQTLHSAGNFPQLNAAYSRPPISTAEVIEPEVYLDPERPAPVEITLGDVKLKGALPYLDDSLGKFACVTALRMHNNDEDSALGARGLVADRLLVWAADGGAKRDHAAWQTVFMDKSTADAFYKAMLNSLRETYKTSGENEFTAQGRHVSLLRNRGDAGVVLLETASEEARAALKLLMK</sequence>
<comment type="caution">
    <text evidence="2">The sequence shown here is derived from an EMBL/GenBank/DDBJ whole genome shotgun (WGS) entry which is preliminary data.</text>
</comment>
<dbReference type="RefSeq" id="WP_184339885.1">
    <property type="nucleotide sequence ID" value="NZ_JACHIG010000005.1"/>
</dbReference>
<keyword evidence="3" id="KW-1185">Reference proteome</keyword>
<name>A0A7W8DKB7_9BACT</name>
<dbReference type="EMBL" id="JACHIG010000005">
    <property type="protein sequence ID" value="MBB5032957.1"/>
    <property type="molecule type" value="Genomic_DNA"/>
</dbReference>
<organism evidence="2 3">
    <name type="scientific">Prosthecobacter vanneervenii</name>
    <dbReference type="NCBI Taxonomy" id="48466"/>
    <lineage>
        <taxon>Bacteria</taxon>
        <taxon>Pseudomonadati</taxon>
        <taxon>Verrucomicrobiota</taxon>
        <taxon>Verrucomicrobiia</taxon>
        <taxon>Verrucomicrobiales</taxon>
        <taxon>Verrucomicrobiaceae</taxon>
        <taxon>Prosthecobacter</taxon>
    </lineage>
</organism>
<feature type="coiled-coil region" evidence="1">
    <location>
        <begin position="60"/>
        <end position="94"/>
    </location>
</feature>
<keyword evidence="1" id="KW-0175">Coiled coil</keyword>
<evidence type="ECO:0000256" key="1">
    <source>
        <dbReference type="SAM" id="Coils"/>
    </source>
</evidence>
<evidence type="ECO:0000313" key="3">
    <source>
        <dbReference type="Proteomes" id="UP000590740"/>
    </source>
</evidence>
<gene>
    <name evidence="2" type="ORF">HNQ65_002540</name>
</gene>
<proteinExistence type="predicted"/>
<evidence type="ECO:0000313" key="2">
    <source>
        <dbReference type="EMBL" id="MBB5032957.1"/>
    </source>
</evidence>
<reference evidence="2 3" key="1">
    <citation type="submission" date="2020-08" db="EMBL/GenBank/DDBJ databases">
        <title>Genomic Encyclopedia of Type Strains, Phase IV (KMG-IV): sequencing the most valuable type-strain genomes for metagenomic binning, comparative biology and taxonomic classification.</title>
        <authorList>
            <person name="Goeker M."/>
        </authorList>
    </citation>
    <scope>NUCLEOTIDE SEQUENCE [LARGE SCALE GENOMIC DNA]</scope>
    <source>
        <strain evidence="2 3">DSM 12252</strain>
    </source>
</reference>